<protein>
    <submittedName>
        <fullName evidence="2">Uncharacterized protein</fullName>
    </submittedName>
</protein>
<feature type="signal peptide" evidence="1">
    <location>
        <begin position="1"/>
        <end position="18"/>
    </location>
</feature>
<organism evidence="2 3">
    <name type="scientific">Alteromonas aestuariivivens</name>
    <dbReference type="NCBI Taxonomy" id="1938339"/>
    <lineage>
        <taxon>Bacteria</taxon>
        <taxon>Pseudomonadati</taxon>
        <taxon>Pseudomonadota</taxon>
        <taxon>Gammaproteobacteria</taxon>
        <taxon>Alteromonadales</taxon>
        <taxon>Alteromonadaceae</taxon>
        <taxon>Alteromonas/Salinimonas group</taxon>
        <taxon>Alteromonas</taxon>
    </lineage>
</organism>
<dbReference type="AlphaFoldDB" id="A0A3D8M411"/>
<keyword evidence="1" id="KW-0732">Signal</keyword>
<name>A0A3D8M411_9ALTE</name>
<accession>A0A3D8M411</accession>
<dbReference type="Proteomes" id="UP000256561">
    <property type="component" value="Unassembled WGS sequence"/>
</dbReference>
<reference evidence="3" key="1">
    <citation type="submission" date="2018-08" db="EMBL/GenBank/DDBJ databases">
        <authorList>
            <person name="Zhang J."/>
            <person name="Du Z.-J."/>
        </authorList>
    </citation>
    <scope>NUCLEOTIDE SEQUENCE [LARGE SCALE GENOMIC DNA]</scope>
    <source>
        <strain evidence="3">KCTC 52655</strain>
    </source>
</reference>
<dbReference type="OrthoDB" id="5455653at2"/>
<evidence type="ECO:0000256" key="1">
    <source>
        <dbReference type="SAM" id="SignalP"/>
    </source>
</evidence>
<evidence type="ECO:0000313" key="3">
    <source>
        <dbReference type="Proteomes" id="UP000256561"/>
    </source>
</evidence>
<gene>
    <name evidence="2" type="ORF">DXV75_16970</name>
</gene>
<proteinExistence type="predicted"/>
<feature type="chain" id="PRO_5017713734" evidence="1">
    <location>
        <begin position="19"/>
        <end position="151"/>
    </location>
</feature>
<dbReference type="RefSeq" id="WP_115594609.1">
    <property type="nucleotide sequence ID" value="NZ_QRHA01000027.1"/>
</dbReference>
<comment type="caution">
    <text evidence="2">The sequence shown here is derived from an EMBL/GenBank/DDBJ whole genome shotgun (WGS) entry which is preliminary data.</text>
</comment>
<keyword evidence="3" id="KW-1185">Reference proteome</keyword>
<dbReference type="EMBL" id="QRHA01000027">
    <property type="protein sequence ID" value="RDV23872.1"/>
    <property type="molecule type" value="Genomic_DNA"/>
</dbReference>
<evidence type="ECO:0000313" key="2">
    <source>
        <dbReference type="EMBL" id="RDV23872.1"/>
    </source>
</evidence>
<sequence length="151" mass="17341">MRAYLVIFLLLFSGPAFSDNVKDISNKKLNEYFKSDLDYEAFFLNLKSSLLSGDKQQVASLNLYPIRVNYPSGSVYYDTIEQFIENYDSIVTPEMLTRVKEQQFKNLSYNYNGLNIGFGDIWFSGICMDGALCKELKINVWAYSVLSVSKQ</sequence>